<protein>
    <submittedName>
        <fullName evidence="1">Uncharacterized protein</fullName>
    </submittedName>
</protein>
<dbReference type="EMBL" id="AGNL01037437">
    <property type="protein sequence ID" value="EJK53610.1"/>
    <property type="molecule type" value="Genomic_DNA"/>
</dbReference>
<comment type="caution">
    <text evidence="1">The sequence shown here is derived from an EMBL/GenBank/DDBJ whole genome shotgun (WGS) entry which is preliminary data.</text>
</comment>
<feature type="non-terminal residue" evidence="1">
    <location>
        <position position="79"/>
    </location>
</feature>
<proteinExistence type="predicted"/>
<sequence>MRGRSGAGAWDSGTRVASATVVGAADAHKIFATAGVSPCPGGAARCVICFRGGPGGRRRDAAALGVGGLGGPRDEETVR</sequence>
<name>K0RK75_THAOC</name>
<keyword evidence="2" id="KW-1185">Reference proteome</keyword>
<reference evidence="1 2" key="1">
    <citation type="journal article" date="2012" name="Genome Biol.">
        <title>Genome and low-iron response of an oceanic diatom adapted to chronic iron limitation.</title>
        <authorList>
            <person name="Lommer M."/>
            <person name="Specht M."/>
            <person name="Roy A.S."/>
            <person name="Kraemer L."/>
            <person name="Andreson R."/>
            <person name="Gutowska M.A."/>
            <person name="Wolf J."/>
            <person name="Bergner S.V."/>
            <person name="Schilhabel M.B."/>
            <person name="Klostermeier U.C."/>
            <person name="Beiko R.G."/>
            <person name="Rosenstiel P."/>
            <person name="Hippler M."/>
            <person name="Laroche J."/>
        </authorList>
    </citation>
    <scope>NUCLEOTIDE SEQUENCE [LARGE SCALE GENOMIC DNA]</scope>
    <source>
        <strain evidence="1 2">CCMP1005</strain>
    </source>
</reference>
<evidence type="ECO:0000313" key="1">
    <source>
        <dbReference type="EMBL" id="EJK53610.1"/>
    </source>
</evidence>
<dbReference type="AlphaFoldDB" id="K0RK75"/>
<accession>K0RK75</accession>
<gene>
    <name evidence="1" type="ORF">THAOC_26920</name>
</gene>
<organism evidence="1 2">
    <name type="scientific">Thalassiosira oceanica</name>
    <name type="common">Marine diatom</name>
    <dbReference type="NCBI Taxonomy" id="159749"/>
    <lineage>
        <taxon>Eukaryota</taxon>
        <taxon>Sar</taxon>
        <taxon>Stramenopiles</taxon>
        <taxon>Ochrophyta</taxon>
        <taxon>Bacillariophyta</taxon>
        <taxon>Coscinodiscophyceae</taxon>
        <taxon>Thalassiosirophycidae</taxon>
        <taxon>Thalassiosirales</taxon>
        <taxon>Thalassiosiraceae</taxon>
        <taxon>Thalassiosira</taxon>
    </lineage>
</organism>
<dbReference type="Proteomes" id="UP000266841">
    <property type="component" value="Unassembled WGS sequence"/>
</dbReference>
<evidence type="ECO:0000313" key="2">
    <source>
        <dbReference type="Proteomes" id="UP000266841"/>
    </source>
</evidence>